<comment type="caution">
    <text evidence="4">The sequence shown here is derived from an EMBL/GenBank/DDBJ whole genome shotgun (WGS) entry which is preliminary data.</text>
</comment>
<evidence type="ECO:0000313" key="5">
    <source>
        <dbReference type="Proteomes" id="UP000226431"/>
    </source>
</evidence>
<feature type="compositionally biased region" description="Pro residues" evidence="1">
    <location>
        <begin position="75"/>
        <end position="107"/>
    </location>
</feature>
<dbReference type="OrthoDB" id="337038at2759"/>
<organism evidence="4 5">
    <name type="scientific">Ophiocordyceps camponoti-rufipedis</name>
    <dbReference type="NCBI Taxonomy" id="2004952"/>
    <lineage>
        <taxon>Eukaryota</taxon>
        <taxon>Fungi</taxon>
        <taxon>Dikarya</taxon>
        <taxon>Ascomycota</taxon>
        <taxon>Pezizomycotina</taxon>
        <taxon>Sordariomycetes</taxon>
        <taxon>Hypocreomycetidae</taxon>
        <taxon>Hypocreales</taxon>
        <taxon>Ophiocordycipitaceae</taxon>
        <taxon>Ophiocordyceps</taxon>
    </lineage>
</organism>
<dbReference type="PRINTS" id="PR00837">
    <property type="entry name" value="V5TPXLIKE"/>
</dbReference>
<keyword evidence="2" id="KW-0732">Signal</keyword>
<dbReference type="Pfam" id="PF00188">
    <property type="entry name" value="CAP"/>
    <property type="match status" value="1"/>
</dbReference>
<feature type="compositionally biased region" description="Polar residues" evidence="1">
    <location>
        <begin position="122"/>
        <end position="135"/>
    </location>
</feature>
<sequence>MKSSLILAVTGALMVSASPVPDMEKRRVTHTVTQWVYATDISTAVVTLAPGQEQPAESTDESPQADFDDDDNGYQPPPSQAPVKAPAPAPAPTPAPAPIPLPSPSLPIEPKEPLKSLLKPQATDSPKQSAKSSYPDTGATDEYSKAMLEKHNEARKEHNVPALKWDAELASVALESARNCIDNHDNAGKTCHGEGFGQNLAWLWSSGGGDKSSTDVALGGVKGWYDEKDKFAGLYGVDDPYSNPGSSGGFHSFGHYTQMVWKDTGAVGCATHQCSGGNIQWVTVCNYQKAGNVLGHFAENVPRPTY</sequence>
<keyword evidence="5" id="KW-1185">Reference proteome</keyword>
<protein>
    <recommendedName>
        <fullName evidence="3">SCP domain-containing protein</fullName>
    </recommendedName>
</protein>
<feature type="region of interest" description="Disordered" evidence="1">
    <location>
        <begin position="51"/>
        <end position="140"/>
    </location>
</feature>
<dbReference type="Proteomes" id="UP000226431">
    <property type="component" value="Unassembled WGS sequence"/>
</dbReference>
<dbReference type="SUPFAM" id="SSF55797">
    <property type="entry name" value="PR-1-like"/>
    <property type="match status" value="1"/>
</dbReference>
<dbReference type="GO" id="GO:0005576">
    <property type="term" value="C:extracellular region"/>
    <property type="evidence" value="ECO:0007669"/>
    <property type="project" value="InterPro"/>
</dbReference>
<dbReference type="PANTHER" id="PTHR10334">
    <property type="entry name" value="CYSTEINE-RICH SECRETORY PROTEIN-RELATED"/>
    <property type="match status" value="1"/>
</dbReference>
<name>A0A2C5YIX7_9HYPO</name>
<dbReference type="PROSITE" id="PS01009">
    <property type="entry name" value="CRISP_1"/>
    <property type="match status" value="1"/>
</dbReference>
<evidence type="ECO:0000256" key="1">
    <source>
        <dbReference type="SAM" id="MobiDB-lite"/>
    </source>
</evidence>
<proteinExistence type="predicted"/>
<dbReference type="EMBL" id="NJES01001236">
    <property type="protein sequence ID" value="PHH67583.1"/>
    <property type="molecule type" value="Genomic_DNA"/>
</dbReference>
<dbReference type="InterPro" id="IPR002413">
    <property type="entry name" value="V5_allergen-like"/>
</dbReference>
<dbReference type="AlphaFoldDB" id="A0A2C5YIX7"/>
<dbReference type="InterPro" id="IPR018244">
    <property type="entry name" value="Allrgn_V5/Tpx1_CS"/>
</dbReference>
<reference evidence="4 5" key="1">
    <citation type="submission" date="2017-06" db="EMBL/GenBank/DDBJ databases">
        <title>Ant-infecting Ophiocordyceps genomes reveal a high diversity of potential behavioral manipulation genes and a possible major role for enterotoxins.</title>
        <authorList>
            <person name="De Bekker C."/>
            <person name="Evans H.C."/>
            <person name="Brachmann A."/>
            <person name="Hughes D.P."/>
        </authorList>
    </citation>
    <scope>NUCLEOTIDE SEQUENCE [LARGE SCALE GENOMIC DNA]</scope>
    <source>
        <strain evidence="4 5">Map16</strain>
    </source>
</reference>
<dbReference type="PRINTS" id="PR00838">
    <property type="entry name" value="V5ALLERGEN"/>
</dbReference>
<evidence type="ECO:0000259" key="3">
    <source>
        <dbReference type="SMART" id="SM00198"/>
    </source>
</evidence>
<dbReference type="InterPro" id="IPR001283">
    <property type="entry name" value="CRISP-related"/>
</dbReference>
<feature type="domain" description="SCP" evidence="3">
    <location>
        <begin position="142"/>
        <end position="295"/>
    </location>
</feature>
<dbReference type="InterPro" id="IPR035940">
    <property type="entry name" value="CAP_sf"/>
</dbReference>
<evidence type="ECO:0000256" key="2">
    <source>
        <dbReference type="SAM" id="SignalP"/>
    </source>
</evidence>
<dbReference type="SMART" id="SM00198">
    <property type="entry name" value="SCP"/>
    <property type="match status" value="1"/>
</dbReference>
<evidence type="ECO:0000313" key="4">
    <source>
        <dbReference type="EMBL" id="PHH67583.1"/>
    </source>
</evidence>
<dbReference type="Gene3D" id="3.40.33.10">
    <property type="entry name" value="CAP"/>
    <property type="match status" value="1"/>
</dbReference>
<accession>A0A2C5YIX7</accession>
<gene>
    <name evidence="4" type="ORF">CDD80_718</name>
</gene>
<feature type="signal peptide" evidence="2">
    <location>
        <begin position="1"/>
        <end position="17"/>
    </location>
</feature>
<feature type="chain" id="PRO_5012360972" description="SCP domain-containing protein" evidence="2">
    <location>
        <begin position="18"/>
        <end position="306"/>
    </location>
</feature>
<dbReference type="InterPro" id="IPR014044">
    <property type="entry name" value="CAP_dom"/>
</dbReference>
<dbReference type="STRING" id="2004952.A0A2C5YIX7"/>